<proteinExistence type="predicted"/>
<protein>
    <submittedName>
        <fullName evidence="1">Uncharacterized protein</fullName>
    </submittedName>
</protein>
<accession>A0A1V9ZU29</accession>
<organism evidence="1 2">
    <name type="scientific">Achlya hypogyna</name>
    <name type="common">Oomycete</name>
    <name type="synonym">Protoachlya hypogyna</name>
    <dbReference type="NCBI Taxonomy" id="1202772"/>
    <lineage>
        <taxon>Eukaryota</taxon>
        <taxon>Sar</taxon>
        <taxon>Stramenopiles</taxon>
        <taxon>Oomycota</taxon>
        <taxon>Saprolegniomycetes</taxon>
        <taxon>Saprolegniales</taxon>
        <taxon>Achlyaceae</taxon>
        <taxon>Achlya</taxon>
    </lineage>
</organism>
<sequence>MRRALSVPPRPRGLSPLQFVLYYAQTRHRMLNAWLIDIMPGLPEPPLTDEEKKAQDKEQLVDLWTLTADDHRRLFGEAWREYKTTWKRTKSDTDLQQALVAQTTKVQNAVNDHLATHNPELKRDMESWSASVQATLHEAHGQAKVHAAEMKVQAQALDVERIPDHVAEAVTDLRQRPVADVRKDMEAWVIDKLMVGRLTVMGFVQGYREGKEEELHRETPLLKQLAEQATEKHKDEIAARKAQFQRLVAEFEAKEKAKTRND</sequence>
<comment type="caution">
    <text evidence="1">The sequence shown here is derived from an EMBL/GenBank/DDBJ whole genome shotgun (WGS) entry which is preliminary data.</text>
</comment>
<name>A0A1V9ZU29_ACHHY</name>
<keyword evidence="2" id="KW-1185">Reference proteome</keyword>
<dbReference type="OrthoDB" id="65419at2759"/>
<evidence type="ECO:0000313" key="1">
    <source>
        <dbReference type="EMBL" id="OQS01515.1"/>
    </source>
</evidence>
<dbReference type="AlphaFoldDB" id="A0A1V9ZU29"/>
<dbReference type="Proteomes" id="UP000243579">
    <property type="component" value="Unassembled WGS sequence"/>
</dbReference>
<dbReference type="EMBL" id="JNBR01000006">
    <property type="protein sequence ID" value="OQS01515.1"/>
    <property type="molecule type" value="Genomic_DNA"/>
</dbReference>
<gene>
    <name evidence="1" type="ORF">ACHHYP_00662</name>
</gene>
<reference evidence="1 2" key="1">
    <citation type="journal article" date="2014" name="Genome Biol. Evol.">
        <title>The secreted proteins of Achlya hypogyna and Thraustotheca clavata identify the ancestral oomycete secretome and reveal gene acquisitions by horizontal gene transfer.</title>
        <authorList>
            <person name="Misner I."/>
            <person name="Blouin N."/>
            <person name="Leonard G."/>
            <person name="Richards T.A."/>
            <person name="Lane C.E."/>
        </authorList>
    </citation>
    <scope>NUCLEOTIDE SEQUENCE [LARGE SCALE GENOMIC DNA]</scope>
    <source>
        <strain evidence="1 2">ATCC 48635</strain>
    </source>
</reference>
<evidence type="ECO:0000313" key="2">
    <source>
        <dbReference type="Proteomes" id="UP000243579"/>
    </source>
</evidence>